<dbReference type="GO" id="GO:0008097">
    <property type="term" value="F:5S rRNA binding"/>
    <property type="evidence" value="ECO:0007669"/>
    <property type="project" value="InterPro"/>
</dbReference>
<accession>A0A7Y2E617</accession>
<dbReference type="InterPro" id="IPR011035">
    <property type="entry name" value="Ribosomal_bL25/Gln-tRNA_synth"/>
</dbReference>
<comment type="similarity">
    <text evidence="5">Belongs to the bacterial ribosomal protein bL25 family. CTC subfamily.</text>
</comment>
<dbReference type="InterPro" id="IPR020057">
    <property type="entry name" value="Ribosomal_bL25_b-dom"/>
</dbReference>
<dbReference type="Gene3D" id="2.170.120.20">
    <property type="entry name" value="Ribosomal protein L25, beta domain"/>
    <property type="match status" value="1"/>
</dbReference>
<evidence type="ECO:0000256" key="1">
    <source>
        <dbReference type="ARBA" id="ARBA00022730"/>
    </source>
</evidence>
<feature type="compositionally biased region" description="Basic and acidic residues" evidence="6">
    <location>
        <begin position="206"/>
        <end position="221"/>
    </location>
</feature>
<dbReference type="AlphaFoldDB" id="A0A7Y2E617"/>
<proteinExistence type="inferred from homology"/>
<dbReference type="Pfam" id="PF01386">
    <property type="entry name" value="Ribosomal_L25p"/>
    <property type="match status" value="1"/>
</dbReference>
<evidence type="ECO:0000313" key="10">
    <source>
        <dbReference type="Proteomes" id="UP000547674"/>
    </source>
</evidence>
<dbReference type="InterPro" id="IPR020930">
    <property type="entry name" value="Ribosomal_uL5_bac-type"/>
</dbReference>
<dbReference type="NCBIfam" id="TIGR00731">
    <property type="entry name" value="bL25_bact_ctc"/>
    <property type="match status" value="1"/>
</dbReference>
<evidence type="ECO:0000256" key="4">
    <source>
        <dbReference type="ARBA" id="ARBA00023274"/>
    </source>
</evidence>
<gene>
    <name evidence="5" type="primary">rplY</name>
    <name evidence="5" type="synonym">ctc</name>
    <name evidence="9" type="ORF">HKN21_03920</name>
</gene>
<dbReference type="PANTHER" id="PTHR33284">
    <property type="entry name" value="RIBOSOMAL PROTEIN L25/GLN-TRNA SYNTHETASE, ANTI-CODON-BINDING DOMAIN-CONTAINING PROTEIN"/>
    <property type="match status" value="1"/>
</dbReference>
<dbReference type="Proteomes" id="UP000547674">
    <property type="component" value="Unassembled WGS sequence"/>
</dbReference>
<feature type="domain" description="Large ribosomal subunit protein bL25 beta" evidence="8">
    <location>
        <begin position="101"/>
        <end position="182"/>
    </location>
</feature>
<dbReference type="InterPro" id="IPR020056">
    <property type="entry name" value="Rbsml_bL25/Gln-tRNA_synth_N"/>
</dbReference>
<dbReference type="GO" id="GO:0003735">
    <property type="term" value="F:structural constituent of ribosome"/>
    <property type="evidence" value="ECO:0007669"/>
    <property type="project" value="InterPro"/>
</dbReference>
<evidence type="ECO:0000256" key="3">
    <source>
        <dbReference type="ARBA" id="ARBA00022980"/>
    </source>
</evidence>
<sequence>MAAFTITGEPREVNGKGAARKLRAQALIPAIVYGKGEEPVAIQIGRRDFMRTVSGHSLGNMIIDLSFGNDPVKAVIRDIQIEPVSREVLHIDFNRISMTEKILIEVPLELVGVAIGVKNFGGILAHPIRTLTVSCFANDVPEKIEVDISELGLNDSIHVSDLKEDFEIVADDDVLIASVATAKAEAVKEEETEEGAEAAAAEGAEGEEKKAEEKTDEKTKG</sequence>
<dbReference type="EMBL" id="JABDJR010000147">
    <property type="protein sequence ID" value="NNF05883.1"/>
    <property type="molecule type" value="Genomic_DNA"/>
</dbReference>
<evidence type="ECO:0000313" key="9">
    <source>
        <dbReference type="EMBL" id="NNF05883.1"/>
    </source>
</evidence>
<dbReference type="SUPFAM" id="SSF50715">
    <property type="entry name" value="Ribosomal protein L25-like"/>
    <property type="match status" value="1"/>
</dbReference>
<comment type="subunit">
    <text evidence="5">Part of the 50S ribosomal subunit; part of the 5S rRNA/L5/L18/L25 subcomplex. Contacts the 5S rRNA. Binds to the 5S rRNA independently of L5 and L18.</text>
</comment>
<dbReference type="Pfam" id="PF14693">
    <property type="entry name" value="Ribosomal_TL5_C"/>
    <property type="match status" value="1"/>
</dbReference>
<keyword evidence="3 5" id="KW-0689">Ribosomal protein</keyword>
<keyword evidence="1 5" id="KW-0699">rRNA-binding</keyword>
<organism evidence="9 10">
    <name type="scientific">Eiseniibacteriota bacterium</name>
    <dbReference type="NCBI Taxonomy" id="2212470"/>
    <lineage>
        <taxon>Bacteria</taxon>
        <taxon>Candidatus Eiseniibacteriota</taxon>
    </lineage>
</organism>
<feature type="region of interest" description="Disordered" evidence="6">
    <location>
        <begin position="186"/>
        <end position="221"/>
    </location>
</feature>
<evidence type="ECO:0000259" key="7">
    <source>
        <dbReference type="Pfam" id="PF01386"/>
    </source>
</evidence>
<evidence type="ECO:0000256" key="6">
    <source>
        <dbReference type="SAM" id="MobiDB-lite"/>
    </source>
</evidence>
<feature type="domain" description="Large ribosomal subunit protein bL25 L25" evidence="7">
    <location>
        <begin position="6"/>
        <end position="93"/>
    </location>
</feature>
<dbReference type="InterPro" id="IPR001021">
    <property type="entry name" value="Ribosomal_bL25_long"/>
</dbReference>
<keyword evidence="2 5" id="KW-0694">RNA-binding</keyword>
<dbReference type="Gene3D" id="2.40.240.10">
    <property type="entry name" value="Ribosomal Protein L25, Chain P"/>
    <property type="match status" value="1"/>
</dbReference>
<evidence type="ECO:0000256" key="5">
    <source>
        <dbReference type="HAMAP-Rule" id="MF_01334"/>
    </source>
</evidence>
<dbReference type="PANTHER" id="PTHR33284:SF1">
    <property type="entry name" value="RIBOSOMAL PROTEIN L25_GLN-TRNA SYNTHETASE, ANTI-CODON-BINDING DOMAIN-CONTAINING PROTEIN"/>
    <property type="match status" value="1"/>
</dbReference>
<dbReference type="InterPro" id="IPR029751">
    <property type="entry name" value="Ribosomal_L25_dom"/>
</dbReference>
<keyword evidence="4 5" id="KW-0687">Ribonucleoprotein</keyword>
<protein>
    <recommendedName>
        <fullName evidence="5">Large ribosomal subunit protein bL25</fullName>
    </recommendedName>
    <alternativeName>
        <fullName evidence="5">General stress protein CTC</fullName>
    </alternativeName>
</protein>
<dbReference type="GO" id="GO:0006412">
    <property type="term" value="P:translation"/>
    <property type="evidence" value="ECO:0007669"/>
    <property type="project" value="UniProtKB-UniRule"/>
</dbReference>
<comment type="caution">
    <text evidence="9">The sequence shown here is derived from an EMBL/GenBank/DDBJ whole genome shotgun (WGS) entry which is preliminary data.</text>
</comment>
<evidence type="ECO:0000256" key="2">
    <source>
        <dbReference type="ARBA" id="ARBA00022884"/>
    </source>
</evidence>
<dbReference type="InterPro" id="IPR037121">
    <property type="entry name" value="Ribosomal_bL25_C"/>
</dbReference>
<comment type="function">
    <text evidence="5">This is one of the proteins that binds to the 5S RNA in the ribosome where it forms part of the central protuberance.</text>
</comment>
<name>A0A7Y2E617_UNCEI</name>
<reference evidence="9 10" key="1">
    <citation type="submission" date="2020-03" db="EMBL/GenBank/DDBJ databases">
        <title>Metabolic flexibility allows generalist bacteria to become dominant in a frequently disturbed ecosystem.</title>
        <authorList>
            <person name="Chen Y.-J."/>
            <person name="Leung P.M."/>
            <person name="Bay S.K."/>
            <person name="Hugenholtz P."/>
            <person name="Kessler A.J."/>
            <person name="Shelley G."/>
            <person name="Waite D.W."/>
            <person name="Cook P.L."/>
            <person name="Greening C."/>
        </authorList>
    </citation>
    <scope>NUCLEOTIDE SEQUENCE [LARGE SCALE GENOMIC DNA]</scope>
    <source>
        <strain evidence="9">SS_bin_28</strain>
    </source>
</reference>
<dbReference type="GO" id="GO:0022625">
    <property type="term" value="C:cytosolic large ribosomal subunit"/>
    <property type="evidence" value="ECO:0007669"/>
    <property type="project" value="TreeGrafter"/>
</dbReference>
<dbReference type="CDD" id="cd00495">
    <property type="entry name" value="Ribosomal_L25_TL5_CTC"/>
    <property type="match status" value="1"/>
</dbReference>
<evidence type="ECO:0000259" key="8">
    <source>
        <dbReference type="Pfam" id="PF14693"/>
    </source>
</evidence>
<dbReference type="HAMAP" id="MF_01334">
    <property type="entry name" value="Ribosomal_bL25_CTC"/>
    <property type="match status" value="1"/>
</dbReference>